<keyword evidence="2 5" id="KW-0863">Zinc-finger</keyword>
<feature type="region of interest" description="Disordered" evidence="6">
    <location>
        <begin position="59"/>
        <end position="128"/>
    </location>
</feature>
<keyword evidence="9" id="KW-1185">Reference proteome</keyword>
<name>A0A154PDX7_DUFNO</name>
<keyword evidence="3" id="KW-0862">Zinc</keyword>
<evidence type="ECO:0000256" key="6">
    <source>
        <dbReference type="SAM" id="MobiDB-lite"/>
    </source>
</evidence>
<evidence type="ECO:0000256" key="2">
    <source>
        <dbReference type="ARBA" id="ARBA00022771"/>
    </source>
</evidence>
<evidence type="ECO:0000313" key="8">
    <source>
        <dbReference type="EMBL" id="KZC09614.1"/>
    </source>
</evidence>
<dbReference type="EMBL" id="KQ434872">
    <property type="protein sequence ID" value="KZC09614.1"/>
    <property type="molecule type" value="Genomic_DNA"/>
</dbReference>
<feature type="region of interest" description="Disordered" evidence="6">
    <location>
        <begin position="315"/>
        <end position="385"/>
    </location>
</feature>
<dbReference type="GO" id="GO:0003677">
    <property type="term" value="F:DNA binding"/>
    <property type="evidence" value="ECO:0007669"/>
    <property type="project" value="UniProtKB-UniRule"/>
</dbReference>
<reference evidence="8 9" key="1">
    <citation type="submission" date="2015-07" db="EMBL/GenBank/DDBJ databases">
        <title>The genome of Dufourea novaeangliae.</title>
        <authorList>
            <person name="Pan H."/>
            <person name="Kapheim K."/>
        </authorList>
    </citation>
    <scope>NUCLEOTIDE SEQUENCE [LARGE SCALE GENOMIC DNA]</scope>
    <source>
        <strain evidence="8">0120121106</strain>
        <tissue evidence="8">Whole body</tissue>
    </source>
</reference>
<dbReference type="SUPFAM" id="SSF57716">
    <property type="entry name" value="Glucocorticoid receptor-like (DNA-binding domain)"/>
    <property type="match status" value="1"/>
</dbReference>
<gene>
    <name evidence="8" type="ORF">WN55_01322</name>
</gene>
<dbReference type="SMART" id="SM00980">
    <property type="entry name" value="THAP"/>
    <property type="match status" value="1"/>
</dbReference>
<dbReference type="SMART" id="SM00692">
    <property type="entry name" value="DM3"/>
    <property type="match status" value="1"/>
</dbReference>
<feature type="compositionally biased region" description="Low complexity" evidence="6">
    <location>
        <begin position="59"/>
        <end position="77"/>
    </location>
</feature>
<dbReference type="Pfam" id="PF05485">
    <property type="entry name" value="THAP"/>
    <property type="match status" value="1"/>
</dbReference>
<protein>
    <recommendedName>
        <fullName evidence="7">THAP-type domain-containing protein</fullName>
    </recommendedName>
</protein>
<evidence type="ECO:0000313" key="9">
    <source>
        <dbReference type="Proteomes" id="UP000076502"/>
    </source>
</evidence>
<evidence type="ECO:0000256" key="1">
    <source>
        <dbReference type="ARBA" id="ARBA00022723"/>
    </source>
</evidence>
<feature type="domain" description="THAP-type" evidence="7">
    <location>
        <begin position="151"/>
        <end position="232"/>
    </location>
</feature>
<organism evidence="8 9">
    <name type="scientific">Dufourea novaeangliae</name>
    <name type="common">Sweat bee</name>
    <dbReference type="NCBI Taxonomy" id="178035"/>
    <lineage>
        <taxon>Eukaryota</taxon>
        <taxon>Metazoa</taxon>
        <taxon>Ecdysozoa</taxon>
        <taxon>Arthropoda</taxon>
        <taxon>Hexapoda</taxon>
        <taxon>Insecta</taxon>
        <taxon>Pterygota</taxon>
        <taxon>Neoptera</taxon>
        <taxon>Endopterygota</taxon>
        <taxon>Hymenoptera</taxon>
        <taxon>Apocrita</taxon>
        <taxon>Aculeata</taxon>
        <taxon>Apoidea</taxon>
        <taxon>Anthophila</taxon>
        <taxon>Halictidae</taxon>
        <taxon>Rophitinae</taxon>
        <taxon>Dufourea</taxon>
    </lineage>
</organism>
<dbReference type="InterPro" id="IPR006612">
    <property type="entry name" value="THAP_Znf"/>
</dbReference>
<evidence type="ECO:0000256" key="5">
    <source>
        <dbReference type="PROSITE-ProRule" id="PRU00309"/>
    </source>
</evidence>
<evidence type="ECO:0000256" key="3">
    <source>
        <dbReference type="ARBA" id="ARBA00022833"/>
    </source>
</evidence>
<dbReference type="GO" id="GO:0008270">
    <property type="term" value="F:zinc ion binding"/>
    <property type="evidence" value="ECO:0007669"/>
    <property type="project" value="UniProtKB-KW"/>
</dbReference>
<evidence type="ECO:0000256" key="4">
    <source>
        <dbReference type="ARBA" id="ARBA00023125"/>
    </source>
</evidence>
<dbReference type="Proteomes" id="UP000076502">
    <property type="component" value="Unassembled WGS sequence"/>
</dbReference>
<accession>A0A154PDX7</accession>
<feature type="compositionally biased region" description="Polar residues" evidence="6">
    <location>
        <begin position="328"/>
        <end position="346"/>
    </location>
</feature>
<keyword evidence="1" id="KW-0479">Metal-binding</keyword>
<feature type="region of interest" description="Disordered" evidence="6">
    <location>
        <begin position="1"/>
        <end position="40"/>
    </location>
</feature>
<evidence type="ECO:0000259" key="7">
    <source>
        <dbReference type="PROSITE" id="PS50950"/>
    </source>
</evidence>
<sequence length="385" mass="43394">MRPLAGRGRTSPSGCGLSPQHSGRRRSFRGSPPPGPPSELAASLRLARPLKAAAYTTCAASAPGAASWPPPSSRSRPLTVSVPACGLSSPRQARQRRTRPTPPRPSTPTHRSRRRRRSRTRRRRRRRPYHGLLTPIRIVWRLQEDYKFTEMVSCCVPGCRSERSKVKSYVLPQEKERRIKWCLAICRLDLIDVHPFRRRQYRVCELHFTQESLFAGLHNKTNLKHNSIPTLSLPGLRGKWMDTYEMVQPEDGTSLTAESQFEELDIKQSFDECGVHDCVCKMARDYYYRVTSPMALQIDQEKPLSCTSVVRTARAGPPAPAAASPQALQSNRSAAAQATHPSTSTDLVRRRGRGRERPSSYPSYRTQTQVQTKCPPLTPLHQSHC</sequence>
<dbReference type="AlphaFoldDB" id="A0A154PDX7"/>
<feature type="compositionally biased region" description="Low complexity" evidence="6">
    <location>
        <begin position="315"/>
        <end position="327"/>
    </location>
</feature>
<keyword evidence="4 5" id="KW-0238">DNA-binding</keyword>
<proteinExistence type="predicted"/>
<feature type="compositionally biased region" description="Basic residues" evidence="6">
    <location>
        <begin position="110"/>
        <end position="128"/>
    </location>
</feature>
<dbReference type="PROSITE" id="PS50950">
    <property type="entry name" value="ZF_THAP"/>
    <property type="match status" value="1"/>
</dbReference>